<dbReference type="PANTHER" id="PTHR44688:SF16">
    <property type="entry name" value="DNA-BINDING TRANSCRIPTIONAL ACTIVATOR DEVR_DOSR"/>
    <property type="match status" value="1"/>
</dbReference>
<keyword evidence="3" id="KW-0804">Transcription</keyword>
<dbReference type="EMBL" id="MSPP01000001">
    <property type="protein sequence ID" value="OUD10000.1"/>
    <property type="molecule type" value="Genomic_DNA"/>
</dbReference>
<proteinExistence type="predicted"/>
<evidence type="ECO:0000256" key="2">
    <source>
        <dbReference type="ARBA" id="ARBA00023125"/>
    </source>
</evidence>
<evidence type="ECO:0000256" key="1">
    <source>
        <dbReference type="ARBA" id="ARBA00023015"/>
    </source>
</evidence>
<dbReference type="AlphaFoldDB" id="A0A251WZT4"/>
<dbReference type="CDD" id="cd06170">
    <property type="entry name" value="LuxR_C_like"/>
    <property type="match status" value="1"/>
</dbReference>
<reference evidence="7 8" key="1">
    <citation type="submission" date="2016-12" db="EMBL/GenBank/DDBJ databases">
        <title>The draft genome sequence of HSLHS2.</title>
        <authorList>
            <person name="Hu D."/>
            <person name="Wang L."/>
            <person name="Shao Z."/>
        </authorList>
    </citation>
    <scope>NUCLEOTIDE SEQUENCE [LARGE SCALE GENOMIC DNA]</scope>
    <source>
        <strain evidence="7">MCCC 1A06712</strain>
    </source>
</reference>
<evidence type="ECO:0000256" key="3">
    <source>
        <dbReference type="ARBA" id="ARBA00023163"/>
    </source>
</evidence>
<feature type="transmembrane region" description="Helical" evidence="5">
    <location>
        <begin position="51"/>
        <end position="71"/>
    </location>
</feature>
<dbReference type="Pfam" id="PF00196">
    <property type="entry name" value="GerE"/>
    <property type="match status" value="1"/>
</dbReference>
<keyword evidence="5" id="KW-0812">Transmembrane</keyword>
<feature type="domain" description="HTH luxR-type" evidence="6">
    <location>
        <begin position="98"/>
        <end position="163"/>
    </location>
</feature>
<dbReference type="InterPro" id="IPR036388">
    <property type="entry name" value="WH-like_DNA-bd_sf"/>
</dbReference>
<dbReference type="SUPFAM" id="SSF46894">
    <property type="entry name" value="C-terminal effector domain of the bipartite response regulators"/>
    <property type="match status" value="1"/>
</dbReference>
<dbReference type="OrthoDB" id="8277135at2"/>
<keyword evidence="4" id="KW-0175">Coiled coil</keyword>
<feature type="transmembrane region" description="Helical" evidence="5">
    <location>
        <begin position="12"/>
        <end position="31"/>
    </location>
</feature>
<dbReference type="PRINTS" id="PR00038">
    <property type="entry name" value="HTHLUXR"/>
</dbReference>
<dbReference type="Proteomes" id="UP000194664">
    <property type="component" value="Unassembled WGS sequence"/>
</dbReference>
<dbReference type="GO" id="GO:0003677">
    <property type="term" value="F:DNA binding"/>
    <property type="evidence" value="ECO:0007669"/>
    <property type="project" value="UniProtKB-KW"/>
</dbReference>
<keyword evidence="1" id="KW-0805">Transcription regulation</keyword>
<evidence type="ECO:0000259" key="6">
    <source>
        <dbReference type="PROSITE" id="PS50043"/>
    </source>
</evidence>
<accession>A0A251WZT4</accession>
<evidence type="ECO:0000313" key="7">
    <source>
        <dbReference type="EMBL" id="OUD10000.1"/>
    </source>
</evidence>
<evidence type="ECO:0000256" key="4">
    <source>
        <dbReference type="SAM" id="Coils"/>
    </source>
</evidence>
<name>A0A251WZT4_9RHOB</name>
<dbReference type="RefSeq" id="WP_086449653.1">
    <property type="nucleotide sequence ID" value="NZ_MSPP01000001.1"/>
</dbReference>
<keyword evidence="8" id="KW-1185">Reference proteome</keyword>
<evidence type="ECO:0000256" key="5">
    <source>
        <dbReference type="SAM" id="Phobius"/>
    </source>
</evidence>
<dbReference type="PANTHER" id="PTHR44688">
    <property type="entry name" value="DNA-BINDING TRANSCRIPTIONAL ACTIVATOR DEVR_DOSR"/>
    <property type="match status" value="1"/>
</dbReference>
<organism evidence="7 8">
    <name type="scientific">Marivivens niveibacter</name>
    <dbReference type="NCBI Taxonomy" id="1930667"/>
    <lineage>
        <taxon>Bacteria</taxon>
        <taxon>Pseudomonadati</taxon>
        <taxon>Pseudomonadota</taxon>
        <taxon>Alphaproteobacteria</taxon>
        <taxon>Rhodobacterales</taxon>
        <taxon>Paracoccaceae</taxon>
        <taxon>Marivivens group</taxon>
        <taxon>Marivivens</taxon>
    </lineage>
</organism>
<sequence>MDFVNRLQAASLGMVMVISLQVVCACVFVWELLSSVTGGVLPPIPWQVFEIVQIIAAAGLIAGIVLGARLLRKSECRAEQAENRLRAASGAFGELVEERFEQWALTPAERDVALFAIKGMTTAEIASLRNTSEGTVKAQTASIYRKAGVSGRPQLISLFIEDLLDAETAAPIRQAVA</sequence>
<protein>
    <submittedName>
        <fullName evidence="7">Helix-turn-helix transcriptional regulator</fullName>
    </submittedName>
</protein>
<dbReference type="InterPro" id="IPR016032">
    <property type="entry name" value="Sig_transdc_resp-reg_C-effctor"/>
</dbReference>
<dbReference type="Gene3D" id="1.10.10.10">
    <property type="entry name" value="Winged helix-like DNA-binding domain superfamily/Winged helix DNA-binding domain"/>
    <property type="match status" value="1"/>
</dbReference>
<feature type="coiled-coil region" evidence="4">
    <location>
        <begin position="71"/>
        <end position="98"/>
    </location>
</feature>
<keyword evidence="2" id="KW-0238">DNA-binding</keyword>
<evidence type="ECO:0000313" key="8">
    <source>
        <dbReference type="Proteomes" id="UP000194664"/>
    </source>
</evidence>
<dbReference type="PROSITE" id="PS51257">
    <property type="entry name" value="PROKAR_LIPOPROTEIN"/>
    <property type="match status" value="1"/>
</dbReference>
<dbReference type="GO" id="GO:0006355">
    <property type="term" value="P:regulation of DNA-templated transcription"/>
    <property type="evidence" value="ECO:0007669"/>
    <property type="project" value="InterPro"/>
</dbReference>
<dbReference type="PROSITE" id="PS50043">
    <property type="entry name" value="HTH_LUXR_2"/>
    <property type="match status" value="1"/>
</dbReference>
<gene>
    <name evidence="7" type="ORF">BVC71_00305</name>
</gene>
<dbReference type="SMART" id="SM00421">
    <property type="entry name" value="HTH_LUXR"/>
    <property type="match status" value="1"/>
</dbReference>
<dbReference type="InterPro" id="IPR000792">
    <property type="entry name" value="Tscrpt_reg_LuxR_C"/>
</dbReference>
<comment type="caution">
    <text evidence="7">The sequence shown here is derived from an EMBL/GenBank/DDBJ whole genome shotgun (WGS) entry which is preliminary data.</text>
</comment>
<keyword evidence="5" id="KW-1133">Transmembrane helix</keyword>
<keyword evidence="5" id="KW-0472">Membrane</keyword>